<accession>A0A845UUE7</accession>
<dbReference type="EMBL" id="JAAGSC010000037">
    <property type="protein sequence ID" value="NDY95127.1"/>
    <property type="molecule type" value="Genomic_DNA"/>
</dbReference>
<protein>
    <recommendedName>
        <fullName evidence="3">Aminoglycoside phosphotransferase domain-containing protein</fullName>
    </recommendedName>
</protein>
<evidence type="ECO:0008006" key="3">
    <source>
        <dbReference type="Google" id="ProtNLM"/>
    </source>
</evidence>
<keyword evidence="2" id="KW-1185">Reference proteome</keyword>
<gene>
    <name evidence="1" type="ORF">G3I74_05235</name>
</gene>
<dbReference type="Proteomes" id="UP000484885">
    <property type="component" value="Unassembled WGS sequence"/>
</dbReference>
<sequence length="277" mass="31480">MFGAAEVIGRIRQRPVHGPGRRLLNWFRARLRKGVGKSQQAFFVTINGHRYKRVVFGDSVQAAEVAGALEACRDRVGLPELVLLQESEVWVRFVEGRKVDPGLASDWEALNDFFAALYAGDSRLVDLAETALHSRLLIDLVFLRDSGVFDDARYHKLCDRAEQLRPEQIRLGYDYVDPVLKNFVMNEQGLFAIDIESLHNGVALGSGIAKSGLHWLNDDRQRFLERLAQQPGVPELARQQAYVDLCFVAGWTKRKLLTGKWSRVRPDRFDRFCRGDA</sequence>
<proteinExistence type="predicted"/>
<dbReference type="AlphaFoldDB" id="A0A845UUE7"/>
<reference evidence="1 2" key="1">
    <citation type="submission" date="2020-02" db="EMBL/GenBank/DDBJ databases">
        <authorList>
            <person name="Zhang X.-Y."/>
        </authorList>
    </citation>
    <scope>NUCLEOTIDE SEQUENCE [LARGE SCALE GENOMIC DNA]</scope>
    <source>
        <strain evidence="1 2">C33</strain>
    </source>
</reference>
<evidence type="ECO:0000313" key="2">
    <source>
        <dbReference type="Proteomes" id="UP000484885"/>
    </source>
</evidence>
<comment type="caution">
    <text evidence="1">The sequence shown here is derived from an EMBL/GenBank/DDBJ whole genome shotgun (WGS) entry which is preliminary data.</text>
</comment>
<name>A0A845UUE7_9GAMM</name>
<dbReference type="RefSeq" id="WP_164210529.1">
    <property type="nucleotide sequence ID" value="NZ_JAAGSC010000037.1"/>
</dbReference>
<evidence type="ECO:0000313" key="1">
    <source>
        <dbReference type="EMBL" id="NDY95127.1"/>
    </source>
</evidence>
<organism evidence="1 2">
    <name type="scientific">Wenzhouxiangella limi</name>
    <dbReference type="NCBI Taxonomy" id="2707351"/>
    <lineage>
        <taxon>Bacteria</taxon>
        <taxon>Pseudomonadati</taxon>
        <taxon>Pseudomonadota</taxon>
        <taxon>Gammaproteobacteria</taxon>
        <taxon>Chromatiales</taxon>
        <taxon>Wenzhouxiangellaceae</taxon>
        <taxon>Wenzhouxiangella</taxon>
    </lineage>
</organism>